<evidence type="ECO:0000256" key="2">
    <source>
        <dbReference type="ARBA" id="ARBA00022989"/>
    </source>
</evidence>
<feature type="domain" description="SUN" evidence="8">
    <location>
        <begin position="694"/>
        <end position="855"/>
    </location>
</feature>
<evidence type="ECO:0000256" key="4">
    <source>
        <dbReference type="ARBA" id="ARBA00023136"/>
    </source>
</evidence>
<feature type="compositionally biased region" description="Polar residues" evidence="6">
    <location>
        <begin position="143"/>
        <end position="157"/>
    </location>
</feature>
<dbReference type="GO" id="GO:0043495">
    <property type="term" value="F:protein-membrane adaptor activity"/>
    <property type="evidence" value="ECO:0007669"/>
    <property type="project" value="TreeGrafter"/>
</dbReference>
<evidence type="ECO:0000256" key="5">
    <source>
        <dbReference type="ARBA" id="ARBA00037816"/>
    </source>
</evidence>
<feature type="region of interest" description="Disordered" evidence="6">
    <location>
        <begin position="515"/>
        <end position="537"/>
    </location>
</feature>
<dbReference type="InterPro" id="IPR045119">
    <property type="entry name" value="SUN1-5"/>
</dbReference>
<dbReference type="EMBL" id="JAFHDT010000018">
    <property type="protein sequence ID" value="KAI7797353.1"/>
    <property type="molecule type" value="Genomic_DNA"/>
</dbReference>
<feature type="region of interest" description="Disordered" evidence="6">
    <location>
        <begin position="465"/>
        <end position="489"/>
    </location>
</feature>
<comment type="subcellular location">
    <subcellularLocation>
        <location evidence="5">Nucleus inner membrane</location>
        <topology evidence="5">Single-pass type II membrane protein</topology>
    </subcellularLocation>
</comment>
<evidence type="ECO:0000256" key="6">
    <source>
        <dbReference type="SAM" id="MobiDB-lite"/>
    </source>
</evidence>
<dbReference type="FunFam" id="2.60.120.260:FF:000009">
    <property type="entry name" value="SUN domain-containing protein 1 isoform X1"/>
    <property type="match status" value="1"/>
</dbReference>
<organism evidence="9 10">
    <name type="scientific">Triplophysa rosa</name>
    <name type="common">Cave loach</name>
    <dbReference type="NCBI Taxonomy" id="992332"/>
    <lineage>
        <taxon>Eukaryota</taxon>
        <taxon>Metazoa</taxon>
        <taxon>Chordata</taxon>
        <taxon>Craniata</taxon>
        <taxon>Vertebrata</taxon>
        <taxon>Euteleostomi</taxon>
        <taxon>Actinopterygii</taxon>
        <taxon>Neopterygii</taxon>
        <taxon>Teleostei</taxon>
        <taxon>Ostariophysi</taxon>
        <taxon>Cypriniformes</taxon>
        <taxon>Nemacheilidae</taxon>
        <taxon>Triplophysa</taxon>
    </lineage>
</organism>
<keyword evidence="2 7" id="KW-1133">Transmembrane helix</keyword>
<evidence type="ECO:0000259" key="8">
    <source>
        <dbReference type="PROSITE" id="PS51469"/>
    </source>
</evidence>
<proteinExistence type="predicted"/>
<keyword evidence="1 7" id="KW-0812">Transmembrane</keyword>
<evidence type="ECO:0000313" key="9">
    <source>
        <dbReference type="EMBL" id="KAI7797353.1"/>
    </source>
</evidence>
<gene>
    <name evidence="9" type="ORF">IRJ41_025561</name>
</gene>
<keyword evidence="4 7" id="KW-0472">Membrane</keyword>
<dbReference type="GO" id="GO:0005637">
    <property type="term" value="C:nuclear inner membrane"/>
    <property type="evidence" value="ECO:0007669"/>
    <property type="project" value="UniProtKB-SubCell"/>
</dbReference>
<keyword evidence="10" id="KW-1185">Reference proteome</keyword>
<reference evidence="9" key="1">
    <citation type="submission" date="2021-02" db="EMBL/GenBank/DDBJ databases">
        <title>Comparative genomics reveals that relaxation of natural selection precedes convergent phenotypic evolution of cavefish.</title>
        <authorList>
            <person name="Peng Z."/>
        </authorList>
    </citation>
    <scope>NUCLEOTIDE SEQUENCE</scope>
    <source>
        <tissue evidence="9">Muscle</tissue>
    </source>
</reference>
<dbReference type="GO" id="GO:0034993">
    <property type="term" value="C:meiotic nuclear membrane microtubule tethering complex"/>
    <property type="evidence" value="ECO:0007669"/>
    <property type="project" value="TreeGrafter"/>
</dbReference>
<evidence type="ECO:0000256" key="3">
    <source>
        <dbReference type="ARBA" id="ARBA00023054"/>
    </source>
</evidence>
<evidence type="ECO:0000256" key="7">
    <source>
        <dbReference type="SAM" id="Phobius"/>
    </source>
</evidence>
<evidence type="ECO:0000313" key="10">
    <source>
        <dbReference type="Proteomes" id="UP001059041"/>
    </source>
</evidence>
<dbReference type="InterPro" id="IPR012919">
    <property type="entry name" value="SUN_dom"/>
</dbReference>
<dbReference type="Proteomes" id="UP001059041">
    <property type="component" value="Linkage Group LG18"/>
</dbReference>
<name>A0A9W7TEV2_TRIRA</name>
<feature type="transmembrane region" description="Helical" evidence="7">
    <location>
        <begin position="339"/>
        <end position="363"/>
    </location>
</feature>
<dbReference type="Pfam" id="PF07738">
    <property type="entry name" value="Sad1_UNC"/>
    <property type="match status" value="1"/>
</dbReference>
<dbReference type="AlphaFoldDB" id="A0A9W7TEV2"/>
<comment type="caution">
    <text evidence="9">The sequence shown here is derived from an EMBL/GenBank/DDBJ whole genome shotgun (WGS) entry which is preliminary data.</text>
</comment>
<dbReference type="Gene3D" id="2.60.120.260">
    <property type="entry name" value="Galactose-binding domain-like"/>
    <property type="match status" value="1"/>
</dbReference>
<sequence length="866" mass="97429">MKENRGYQQYSWWCSASEVESELRISPAHSSLRMSRRSLRLHSSTSHYGDDGLHHASLNHSAVYRRTDDRSVKSRRSHLHTPKCSASVLQAHNSTVNSCAPSDASLLSSLLDESSIQENTRVDTFWGLDEDDHDGKDETLRAQHSTVEAKTQTSRAQNGLAHTDGRSPSSAGHHGCFSQSASTRLCPNTTVYCRESRRHKTQGVLGMLSEMCVDNSRRIAAYLVYIFTLLKGIKHTSPSHFCRLETEVTAITDRSVDKPGNEKYNSSMSVKDVLLQKERPRFSGVLCDDCKRKNTQSSQERAPVGDLWSLIVLTGKWASGSVLWLVDVFAQCLPMLSKLLFIVPFLLLLAVWYWGPAGLLALFSSVSHHTQTRDRQTPADMNPQRASVVMSSVEVERFTRLEESLAQLWDRVAGGLLRQDEQHTEVLSLYNTLRLEFHRHTDRESMAKWIGDMLEERFSYLKGEVEKHSKKTQQNHDERNMREDPSENTRLAEAEALLQTLARKTEELQRRQEQLLKKKKIPDTPNPDSDESDSGSSDVVLAEVKRLEDELDLIKVNIQGLMGCKDRCDQLDVLQNSVSDQVEKEVKSLLYGSDKANDVDLPESLVQWLSDQFVSTTELQDSLRVLEKSILGNLSLQIEEGESPSAETISRTVLHAAGETGLTEDHVEMIVENALKLYSEDRTGLVDYALESGGGSIISTRCSESFETKTALMSLFGIPLWYFSQSPRAVIQPDVHPGNCWAFKGSSGYLVIGLSMRIVPTAFSLEHIPKSLSPTGNIESAPRDFSVYGLDDEWQEEGQMLGQFTYQEDGDALQTFSVTEEVTRGFQLIEVRVLSNWGNVEFTCMYRFRVHGELVDESEDDTADDI</sequence>
<feature type="compositionally biased region" description="Basic and acidic residues" evidence="6">
    <location>
        <begin position="474"/>
        <end position="489"/>
    </location>
</feature>
<dbReference type="PANTHER" id="PTHR12911">
    <property type="entry name" value="SAD1/UNC-84-LIKE PROTEIN-RELATED"/>
    <property type="match status" value="1"/>
</dbReference>
<dbReference type="PANTHER" id="PTHR12911:SF23">
    <property type="entry name" value="SUN DOMAIN-CONTAINING PROTEIN 1"/>
    <property type="match status" value="1"/>
</dbReference>
<feature type="region of interest" description="Disordered" evidence="6">
    <location>
        <begin position="143"/>
        <end position="179"/>
    </location>
</feature>
<evidence type="ECO:0000256" key="1">
    <source>
        <dbReference type="ARBA" id="ARBA00022692"/>
    </source>
</evidence>
<keyword evidence="3" id="KW-0175">Coiled coil</keyword>
<dbReference type="PROSITE" id="PS51469">
    <property type="entry name" value="SUN"/>
    <property type="match status" value="1"/>
</dbReference>
<accession>A0A9W7TEV2</accession>
<protein>
    <submittedName>
        <fullName evidence="9">SUN domain-containing protein 1</fullName>
    </submittedName>
</protein>